<dbReference type="EMBL" id="JACAZI010000005">
    <property type="protein sequence ID" value="KAF7360785.1"/>
    <property type="molecule type" value="Genomic_DNA"/>
</dbReference>
<evidence type="ECO:0000256" key="1">
    <source>
        <dbReference type="ARBA" id="ARBA00007068"/>
    </source>
</evidence>
<dbReference type="SUPFAM" id="SSF56266">
    <property type="entry name" value="DmpA/ArgJ-like"/>
    <property type="match status" value="1"/>
</dbReference>
<dbReference type="GO" id="GO:0004177">
    <property type="term" value="F:aminopeptidase activity"/>
    <property type="evidence" value="ECO:0007669"/>
    <property type="project" value="TreeGrafter"/>
</dbReference>
<comment type="similarity">
    <text evidence="1">Belongs to the peptidase S58 family.</text>
</comment>
<accession>A0A8H6YMV3</accession>
<protein>
    <submittedName>
        <fullName evidence="2">Uncharacterized protein</fullName>
    </submittedName>
</protein>
<dbReference type="Pfam" id="PF03576">
    <property type="entry name" value="Peptidase_S58"/>
    <property type="match status" value="1"/>
</dbReference>
<dbReference type="AlphaFoldDB" id="A0A8H6YMV3"/>
<proteinExistence type="inferred from homology"/>
<organism evidence="2 3">
    <name type="scientific">Mycena venus</name>
    <dbReference type="NCBI Taxonomy" id="2733690"/>
    <lineage>
        <taxon>Eukaryota</taxon>
        <taxon>Fungi</taxon>
        <taxon>Dikarya</taxon>
        <taxon>Basidiomycota</taxon>
        <taxon>Agaricomycotina</taxon>
        <taxon>Agaricomycetes</taxon>
        <taxon>Agaricomycetidae</taxon>
        <taxon>Agaricales</taxon>
        <taxon>Marasmiineae</taxon>
        <taxon>Mycenaceae</taxon>
        <taxon>Mycena</taxon>
    </lineage>
</organism>
<comment type="caution">
    <text evidence="2">The sequence shown here is derived from an EMBL/GenBank/DDBJ whole genome shotgun (WGS) entry which is preliminary data.</text>
</comment>
<evidence type="ECO:0000313" key="3">
    <source>
        <dbReference type="Proteomes" id="UP000620124"/>
    </source>
</evidence>
<reference evidence="2" key="1">
    <citation type="submission" date="2020-05" db="EMBL/GenBank/DDBJ databases">
        <title>Mycena genomes resolve the evolution of fungal bioluminescence.</title>
        <authorList>
            <person name="Tsai I.J."/>
        </authorList>
    </citation>
    <scope>NUCLEOTIDE SEQUENCE</scope>
    <source>
        <strain evidence="2">CCC161011</strain>
    </source>
</reference>
<evidence type="ECO:0000313" key="2">
    <source>
        <dbReference type="EMBL" id="KAF7360785.1"/>
    </source>
</evidence>
<dbReference type="Proteomes" id="UP000620124">
    <property type="component" value="Unassembled WGS sequence"/>
</dbReference>
<dbReference type="PANTHER" id="PTHR36512">
    <property type="entry name" value="D-AMINOPEPTIDASE"/>
    <property type="match status" value="1"/>
</dbReference>
<dbReference type="InterPro" id="IPR016117">
    <property type="entry name" value="ArgJ-like_dom_sf"/>
</dbReference>
<dbReference type="PANTHER" id="PTHR36512:SF3">
    <property type="entry name" value="BLR5678 PROTEIN"/>
    <property type="match status" value="1"/>
</dbReference>
<keyword evidence="3" id="KW-1185">Reference proteome</keyword>
<sequence length="394" mass="41548">MGGGNQLPPQFIQMNRPRARDIGIEIGDLLSTGPLNSITDVPRIKVGMTEKFLGDVSSPDEEERKKIVRAGVTLIGTDDIEQVPLFAGVGILQGSGELTGAHFIRECGQLTSYVTITGTNQLGLAHTGIHHLHPCMLSLPVVGETYDRMTHPLAPNPLGSADVAEALANMTSGKVREGNVGGGAAMVSFGLKGGTGTSSRLVPSVNGKDFVVGALVQANHGSPYDLTISGVPVGKILADEGYTKPWFPTHDAKIQQPKDGDGSIIVVIATDAPLLPHQCSAVARRAGVGISRGGGGVGFFSGDIFLCFSTAAPLTPPQTPRYEQRIEPVSTYSVEAVHNDTLDAIFRAAADATEEAILNVLFAADELEGFTGRKWRSLPVERVKEILKDAGKIN</sequence>
<name>A0A8H6YMV3_9AGAR</name>
<dbReference type="OrthoDB" id="2107894at2759"/>
<dbReference type="InterPro" id="IPR005321">
    <property type="entry name" value="Peptidase_S58_DmpA"/>
</dbReference>
<gene>
    <name evidence="2" type="ORF">MVEN_00810500</name>
</gene>
<dbReference type="Gene3D" id="3.60.70.12">
    <property type="entry name" value="L-amino peptidase D-ALA esterase/amidase"/>
    <property type="match status" value="1"/>
</dbReference>